<gene>
    <name evidence="5" type="ORF">B0I21_10845</name>
</gene>
<dbReference type="InterPro" id="IPR029068">
    <property type="entry name" value="Glyas_Bleomycin-R_OHBP_Dase"/>
</dbReference>
<dbReference type="InterPro" id="IPR037523">
    <property type="entry name" value="VOC_core"/>
</dbReference>
<keyword evidence="3" id="KW-0046">Antibiotic resistance</keyword>
<dbReference type="Proteomes" id="UP000294752">
    <property type="component" value="Unassembled WGS sequence"/>
</dbReference>
<proteinExistence type="inferred from homology"/>
<dbReference type="Gene3D" id="3.10.180.10">
    <property type="entry name" value="2,3-Dihydroxybiphenyl 1,2-Dioxygenase, domain 1"/>
    <property type="match status" value="1"/>
</dbReference>
<dbReference type="CDD" id="cd08349">
    <property type="entry name" value="BLMA_like"/>
    <property type="match status" value="1"/>
</dbReference>
<evidence type="ECO:0000313" key="6">
    <source>
        <dbReference type="Proteomes" id="UP000294752"/>
    </source>
</evidence>
<evidence type="ECO:0000313" key="5">
    <source>
        <dbReference type="EMBL" id="TDS10988.1"/>
    </source>
</evidence>
<dbReference type="InterPro" id="IPR004360">
    <property type="entry name" value="Glyas_Fos-R_dOase_dom"/>
</dbReference>
<dbReference type="PROSITE" id="PS51819">
    <property type="entry name" value="VOC"/>
    <property type="match status" value="1"/>
</dbReference>
<keyword evidence="5" id="KW-0223">Dioxygenase</keyword>
<comment type="similarity">
    <text evidence="1">Belongs to the bleomycin resistance protein family.</text>
</comment>
<keyword evidence="5" id="KW-0560">Oxidoreductase</keyword>
<name>A0A4R7CTF8_9SPHI</name>
<dbReference type="Pfam" id="PF00903">
    <property type="entry name" value="Glyoxalase"/>
    <property type="match status" value="1"/>
</dbReference>
<dbReference type="AlphaFoldDB" id="A0A4R7CTF8"/>
<sequence>MQLYSPTQKDMLTAIIPKLPMRDKTATKAFYLQQLGFSEIADYGDYLLIKKDHIEIHFFAFAELDPTQNYGQIYLRTQHIDDFYQWLLEHNIPIHPNGHLETKPWGQQEFSLLDPDNNLLTFGQDASS</sequence>
<dbReference type="GO" id="GO:0051213">
    <property type="term" value="F:dioxygenase activity"/>
    <property type="evidence" value="ECO:0007669"/>
    <property type="project" value="UniProtKB-KW"/>
</dbReference>
<accession>A0A4R7CTF8</accession>
<reference evidence="5 6" key="1">
    <citation type="submission" date="2019-03" db="EMBL/GenBank/DDBJ databases">
        <title>Genomic Encyclopedia of Type Strains, Phase III (KMG-III): the genomes of soil and plant-associated and newly described type strains.</title>
        <authorList>
            <person name="Whitman W."/>
        </authorList>
    </citation>
    <scope>NUCLEOTIDE SEQUENCE [LARGE SCALE GENOMIC DNA]</scope>
    <source>
        <strain evidence="5 6">CGMCC 1.12801</strain>
    </source>
</reference>
<dbReference type="InterPro" id="IPR000335">
    <property type="entry name" value="Bleomycin-R"/>
</dbReference>
<organism evidence="5 6">
    <name type="scientific">Sphingobacterium paludis</name>
    <dbReference type="NCBI Taxonomy" id="1476465"/>
    <lineage>
        <taxon>Bacteria</taxon>
        <taxon>Pseudomonadati</taxon>
        <taxon>Bacteroidota</taxon>
        <taxon>Sphingobacteriia</taxon>
        <taxon>Sphingobacteriales</taxon>
        <taxon>Sphingobacteriaceae</taxon>
        <taxon>Sphingobacterium</taxon>
    </lineage>
</organism>
<dbReference type="EMBL" id="SNZV01000008">
    <property type="protein sequence ID" value="TDS10988.1"/>
    <property type="molecule type" value="Genomic_DNA"/>
</dbReference>
<evidence type="ECO:0000256" key="1">
    <source>
        <dbReference type="ARBA" id="ARBA00011051"/>
    </source>
</evidence>
<dbReference type="SUPFAM" id="SSF54593">
    <property type="entry name" value="Glyoxalase/Bleomycin resistance protein/Dihydroxybiphenyl dioxygenase"/>
    <property type="match status" value="1"/>
</dbReference>
<dbReference type="GO" id="GO:0046677">
    <property type="term" value="P:response to antibiotic"/>
    <property type="evidence" value="ECO:0007669"/>
    <property type="project" value="UniProtKB-KW"/>
</dbReference>
<protein>
    <recommendedName>
        <fullName evidence="2">Bleomycin resistance protein</fullName>
    </recommendedName>
</protein>
<evidence type="ECO:0000256" key="2">
    <source>
        <dbReference type="ARBA" id="ARBA00021572"/>
    </source>
</evidence>
<comment type="caution">
    <text evidence="5">The sequence shown here is derived from an EMBL/GenBank/DDBJ whole genome shotgun (WGS) entry which is preliminary data.</text>
</comment>
<evidence type="ECO:0000256" key="3">
    <source>
        <dbReference type="ARBA" id="ARBA00023251"/>
    </source>
</evidence>
<evidence type="ECO:0000259" key="4">
    <source>
        <dbReference type="PROSITE" id="PS51819"/>
    </source>
</evidence>
<keyword evidence="6" id="KW-1185">Reference proteome</keyword>
<feature type="domain" description="VOC" evidence="4">
    <location>
        <begin position="11"/>
        <end position="125"/>
    </location>
</feature>